<feature type="region of interest" description="Disordered" evidence="1">
    <location>
        <begin position="125"/>
        <end position="294"/>
    </location>
</feature>
<feature type="transmembrane region" description="Helical" evidence="2">
    <location>
        <begin position="475"/>
        <end position="496"/>
    </location>
</feature>
<comment type="caution">
    <text evidence="4">The sequence shown here is derived from an EMBL/GenBank/DDBJ whole genome shotgun (WGS) entry which is preliminary data.</text>
</comment>
<keyword evidence="2" id="KW-0812">Transmembrane</keyword>
<gene>
    <name evidence="4" type="ORF">J0911_11935</name>
</gene>
<dbReference type="RefSeq" id="WP_207275660.1">
    <property type="nucleotide sequence ID" value="NZ_JAFMPK010000044.1"/>
</dbReference>
<feature type="compositionally biased region" description="Basic and acidic residues" evidence="1">
    <location>
        <begin position="186"/>
        <end position="202"/>
    </location>
</feature>
<reference evidence="5" key="1">
    <citation type="submission" date="2023-07" db="EMBL/GenBank/DDBJ databases">
        <title>Myceligenerans salitolerans sp. nov., a halotolerant actinomycete isolated from a salt lake in Xinjiang, China.</title>
        <authorList>
            <person name="Guan T."/>
        </authorList>
    </citation>
    <scope>NUCLEOTIDE SEQUENCE [LARGE SCALE GENOMIC DNA]</scope>
    <source>
        <strain evidence="5">XHU 5031</strain>
    </source>
</reference>
<feature type="signal peptide" evidence="3">
    <location>
        <begin position="1"/>
        <end position="38"/>
    </location>
</feature>
<sequence>MKQAKTTRTSTATKQVRRVVATIALATAAGTAATPAFASESESDRGGEGIGRAFGADRPGAKFGGAERGVEVKDDGTVEVRSGGALGGVGNLVSDVVDDVTDIADDVTEHVTDGSADVVEDVAGTVDDVTEPAVDAVEDTTGSASAGETTGKASEGAGSGRSDGTSGAGKEGGGQGGGTTGGKPGPGEKAEGGSDADADRFAPVDIDYSADLDESVPEPATDGASGEIRSGELLAFEATAKALGFGPGTESDDRSGEHRSSDDYEPRHMKASPEPHDVERGSLDGRQLAKGERGSLSVASSDLLGGIGIGNVDLTLSASEKGVDVRVGAGGVTAEVEAGRTGVSVDADVPEVADVAVDANAQGVEASAGAAGVAKVGAEVTATGGTAAAEGAASGGATGVQQDVSELAQRTDRTLQGGAHSYLGHDARSALAPEGAEFLSYQPTTVDRVAEEADAATREATIDAPLRVATTGTEAAALTGLAGALVVGGAGALLVANRAGRNGETVPVRVPDSTS</sequence>
<feature type="compositionally biased region" description="Basic and acidic residues" evidence="1">
    <location>
        <begin position="251"/>
        <end position="293"/>
    </location>
</feature>
<evidence type="ECO:0000256" key="1">
    <source>
        <dbReference type="SAM" id="MobiDB-lite"/>
    </source>
</evidence>
<name>A0ABS3IBC5_9MICO</name>
<feature type="compositionally biased region" description="Gly residues" evidence="1">
    <location>
        <begin position="157"/>
        <end position="185"/>
    </location>
</feature>
<feature type="compositionally biased region" description="Low complexity" evidence="1">
    <location>
        <begin position="140"/>
        <end position="154"/>
    </location>
</feature>
<keyword evidence="3" id="KW-0732">Signal</keyword>
<dbReference type="EMBL" id="JAFMPK010000044">
    <property type="protein sequence ID" value="MBO0609733.1"/>
    <property type="molecule type" value="Genomic_DNA"/>
</dbReference>
<feature type="chain" id="PRO_5046897297" description="Gram-positive cocci surface proteins LPxTG domain-containing protein" evidence="3">
    <location>
        <begin position="39"/>
        <end position="515"/>
    </location>
</feature>
<keyword evidence="2" id="KW-1133">Transmembrane helix</keyword>
<evidence type="ECO:0008006" key="6">
    <source>
        <dbReference type="Google" id="ProtNLM"/>
    </source>
</evidence>
<feature type="region of interest" description="Disordered" evidence="1">
    <location>
        <begin position="30"/>
        <end position="68"/>
    </location>
</feature>
<evidence type="ECO:0000313" key="5">
    <source>
        <dbReference type="Proteomes" id="UP000664617"/>
    </source>
</evidence>
<evidence type="ECO:0000256" key="2">
    <source>
        <dbReference type="SAM" id="Phobius"/>
    </source>
</evidence>
<dbReference type="Proteomes" id="UP000664617">
    <property type="component" value="Unassembled WGS sequence"/>
</dbReference>
<proteinExistence type="predicted"/>
<evidence type="ECO:0000313" key="4">
    <source>
        <dbReference type="EMBL" id="MBO0609733.1"/>
    </source>
</evidence>
<protein>
    <recommendedName>
        <fullName evidence="6">Gram-positive cocci surface proteins LPxTG domain-containing protein</fullName>
    </recommendedName>
</protein>
<evidence type="ECO:0000256" key="3">
    <source>
        <dbReference type="SAM" id="SignalP"/>
    </source>
</evidence>
<keyword evidence="2" id="KW-0472">Membrane</keyword>
<keyword evidence="5" id="KW-1185">Reference proteome</keyword>
<accession>A0ABS3IBC5</accession>
<organism evidence="4 5">
    <name type="scientific">Myceligenerans salitolerans</name>
    <dbReference type="NCBI Taxonomy" id="1230528"/>
    <lineage>
        <taxon>Bacteria</taxon>
        <taxon>Bacillati</taxon>
        <taxon>Actinomycetota</taxon>
        <taxon>Actinomycetes</taxon>
        <taxon>Micrococcales</taxon>
        <taxon>Promicromonosporaceae</taxon>
        <taxon>Myceligenerans</taxon>
    </lineage>
</organism>